<organism evidence="7 8">
    <name type="scientific">Candidatus Methylocalor cossyra</name>
    <dbReference type="NCBI Taxonomy" id="3108543"/>
    <lineage>
        <taxon>Bacteria</taxon>
        <taxon>Pseudomonadati</taxon>
        <taxon>Pseudomonadota</taxon>
        <taxon>Gammaproteobacteria</taxon>
        <taxon>Methylococcales</taxon>
        <taxon>Methylococcaceae</taxon>
        <taxon>Candidatus Methylocalor</taxon>
    </lineage>
</organism>
<feature type="transmembrane region" description="Helical" evidence="6">
    <location>
        <begin position="197"/>
        <end position="214"/>
    </location>
</feature>
<dbReference type="Proteomes" id="UP001497493">
    <property type="component" value="Chromosome"/>
</dbReference>
<feature type="transmembrane region" description="Helical" evidence="6">
    <location>
        <begin position="234"/>
        <end position="254"/>
    </location>
</feature>
<comment type="subcellular location">
    <subcellularLocation>
        <location evidence="1">Membrane</location>
        <topology evidence="1">Multi-pass membrane protein</topology>
    </subcellularLocation>
</comment>
<dbReference type="PANTHER" id="PTHR30028">
    <property type="entry name" value="UPF0014 INNER MEMBRANE PROTEIN YBBM-RELATED"/>
    <property type="match status" value="1"/>
</dbReference>
<dbReference type="PANTHER" id="PTHR30028:SF0">
    <property type="entry name" value="PROTEIN ALUMINUM SENSITIVE 3"/>
    <property type="match status" value="1"/>
</dbReference>
<feature type="transmembrane region" description="Helical" evidence="6">
    <location>
        <begin position="20"/>
        <end position="41"/>
    </location>
</feature>
<keyword evidence="8" id="KW-1185">Reference proteome</keyword>
<evidence type="ECO:0000313" key="8">
    <source>
        <dbReference type="Proteomes" id="UP001497493"/>
    </source>
</evidence>
<evidence type="ECO:0000256" key="5">
    <source>
        <dbReference type="ARBA" id="ARBA00023136"/>
    </source>
</evidence>
<dbReference type="Pfam" id="PF03649">
    <property type="entry name" value="UPF0014"/>
    <property type="match status" value="1"/>
</dbReference>
<proteinExistence type="inferred from homology"/>
<dbReference type="EMBL" id="OZ026884">
    <property type="protein sequence ID" value="CAL1239301.1"/>
    <property type="molecule type" value="Genomic_DNA"/>
</dbReference>
<feature type="transmembrane region" description="Helical" evidence="6">
    <location>
        <begin position="139"/>
        <end position="159"/>
    </location>
</feature>
<feature type="transmembrane region" description="Helical" evidence="6">
    <location>
        <begin position="77"/>
        <end position="95"/>
    </location>
</feature>
<name>A0ABM9NFB8_9GAMM</name>
<reference evidence="7 8" key="1">
    <citation type="submission" date="2024-04" db="EMBL/GenBank/DDBJ databases">
        <authorList>
            <person name="Cremers G."/>
        </authorList>
    </citation>
    <scope>NUCLEOTIDE SEQUENCE [LARGE SCALE GENOMIC DNA]</scope>
    <source>
        <strain evidence="7">MeCH1-AG</strain>
    </source>
</reference>
<evidence type="ECO:0000256" key="4">
    <source>
        <dbReference type="ARBA" id="ARBA00022989"/>
    </source>
</evidence>
<keyword evidence="5 6" id="KW-0472">Membrane</keyword>
<dbReference type="InterPro" id="IPR005226">
    <property type="entry name" value="UPF0014_fam"/>
</dbReference>
<accession>A0ABM9NFB8</accession>
<gene>
    <name evidence="7" type="ORF">MECH1_V1_0525</name>
</gene>
<evidence type="ECO:0000256" key="3">
    <source>
        <dbReference type="ARBA" id="ARBA00022692"/>
    </source>
</evidence>
<feature type="transmembrane region" description="Helical" evidence="6">
    <location>
        <begin position="53"/>
        <end position="71"/>
    </location>
</feature>
<evidence type="ECO:0000256" key="6">
    <source>
        <dbReference type="SAM" id="Phobius"/>
    </source>
</evidence>
<evidence type="ECO:0000256" key="2">
    <source>
        <dbReference type="ARBA" id="ARBA00005268"/>
    </source>
</evidence>
<comment type="similarity">
    <text evidence="2">Belongs to the UPF0014 family.</text>
</comment>
<keyword evidence="4 6" id="KW-1133">Transmembrane helix</keyword>
<sequence>MISTRGDWLGRPSLATVDIGLPQMAVLLGVVVLPWGLLGLIGLRLSKDLGIAILRMGLQLTLVGIYLKTLFALNNPWLNGLWILVMLTVADLAILRRAGLRARLFFLSTFTAVSLSVLFSAAYLVLLVIRPPLLYDARYLVPLTGMILGNCLQGNVIALERFYTALRHHEDQYLTYLLLGASRWEAVRPYFREAVRAAVNPTVASMATMGLVSLPGMMTGQILGGGEPWLAVKYQIAIMLCIFTSTTLAVILNLRLGLGIGFDEFDVLRDNLVREA</sequence>
<evidence type="ECO:0000313" key="7">
    <source>
        <dbReference type="EMBL" id="CAL1239301.1"/>
    </source>
</evidence>
<evidence type="ECO:0000256" key="1">
    <source>
        <dbReference type="ARBA" id="ARBA00004141"/>
    </source>
</evidence>
<keyword evidence="3 6" id="KW-0812">Transmembrane</keyword>
<feature type="transmembrane region" description="Helical" evidence="6">
    <location>
        <begin position="104"/>
        <end position="127"/>
    </location>
</feature>
<protein>
    <submittedName>
        <fullName evidence="7">ABC transport system permease protein</fullName>
    </submittedName>
</protein>